<organism evidence="2 3">
    <name type="scientific">Candidatus Limivivens merdigallinarum</name>
    <dbReference type="NCBI Taxonomy" id="2840859"/>
    <lineage>
        <taxon>Bacteria</taxon>
        <taxon>Bacillati</taxon>
        <taxon>Bacillota</taxon>
        <taxon>Clostridia</taxon>
        <taxon>Lachnospirales</taxon>
        <taxon>Lachnospiraceae</taxon>
        <taxon>Lachnospiraceae incertae sedis</taxon>
        <taxon>Candidatus Limivivens</taxon>
    </lineage>
</organism>
<feature type="compositionally biased region" description="Low complexity" evidence="1">
    <location>
        <begin position="668"/>
        <end position="697"/>
    </location>
</feature>
<dbReference type="AlphaFoldDB" id="A0A9D0ZUQ7"/>
<gene>
    <name evidence="2" type="ORF">IAB26_00675</name>
</gene>
<dbReference type="EMBL" id="DVFT01000012">
    <property type="protein sequence ID" value="HIQ95053.1"/>
    <property type="molecule type" value="Genomic_DNA"/>
</dbReference>
<comment type="caution">
    <text evidence="2">The sequence shown here is derived from an EMBL/GenBank/DDBJ whole genome shotgun (WGS) entry which is preliminary data.</text>
</comment>
<dbReference type="PANTHER" id="PTHR36848">
    <property type="entry name" value="DNA-BINDING PROTEIN (PUTATIVE SECRETED PROTEIN)-RELATED"/>
    <property type="match status" value="1"/>
</dbReference>
<dbReference type="InterPro" id="IPR008979">
    <property type="entry name" value="Galactose-bd-like_sf"/>
</dbReference>
<reference evidence="2" key="2">
    <citation type="journal article" date="2021" name="PeerJ">
        <title>Extensive microbial diversity within the chicken gut microbiome revealed by metagenomics and culture.</title>
        <authorList>
            <person name="Gilroy R."/>
            <person name="Ravi A."/>
            <person name="Getino M."/>
            <person name="Pursley I."/>
            <person name="Horton D.L."/>
            <person name="Alikhan N.F."/>
            <person name="Baker D."/>
            <person name="Gharbi K."/>
            <person name="Hall N."/>
            <person name="Watson M."/>
            <person name="Adriaenssens E.M."/>
            <person name="Foster-Nyarko E."/>
            <person name="Jarju S."/>
            <person name="Secka A."/>
            <person name="Antonio M."/>
            <person name="Oren A."/>
            <person name="Chaudhuri R.R."/>
            <person name="La Ragione R."/>
            <person name="Hildebrand F."/>
            <person name="Pallen M.J."/>
        </authorList>
    </citation>
    <scope>NUCLEOTIDE SEQUENCE</scope>
    <source>
        <strain evidence="2">ChiSjej3B21-11622</strain>
    </source>
</reference>
<accession>A0A9D0ZUQ7</accession>
<evidence type="ECO:0000313" key="3">
    <source>
        <dbReference type="Proteomes" id="UP000886886"/>
    </source>
</evidence>
<dbReference type="Pfam" id="PF17132">
    <property type="entry name" value="Glyco_hydro_106"/>
    <property type="match status" value="1"/>
</dbReference>
<evidence type="ECO:0000313" key="2">
    <source>
        <dbReference type="EMBL" id="HIQ95053.1"/>
    </source>
</evidence>
<name>A0A9D0ZUQ7_9FIRM</name>
<proteinExistence type="predicted"/>
<dbReference type="SUPFAM" id="SSF49785">
    <property type="entry name" value="Galactose-binding domain-like"/>
    <property type="match status" value="1"/>
</dbReference>
<reference evidence="2" key="1">
    <citation type="submission" date="2020-10" db="EMBL/GenBank/DDBJ databases">
        <authorList>
            <person name="Gilroy R."/>
        </authorList>
    </citation>
    <scope>NUCLEOTIDE SEQUENCE</scope>
    <source>
        <strain evidence="2">ChiSjej3B21-11622</strain>
    </source>
</reference>
<sequence>MIQEDLVKTKINTDSLAVVPDENITDNGDGTWSIDFTAEDDGDYILFAFYQYGTSESYAASHTGKNYTINYFDSAGANAMIDYWNESVLTEDMQEIIDQIDECSLYMDSLELMTTGPDSTKQLWCADMLEQFESRRGYSLEKYLPLLIRETPDTLEGMGEHLTYVFDNTDTDAIDIDSLRSDFFQTETELYQENCLDILADWLHSKNMKLRAEPSYGKTFEMTQTVPSIDYLETESFEFAAEIDSYRNFSGAAHIFDKRLSSETGASIMTNYLWNSGYYRQIMYTQYASGIQKTVTHGYSSEYGPEESTAWPGYEGMTNLIAERFNKRQPSAIDSVDVNTHLSRIQKVLEQGEPQVDIAMLRTDYYLNNLLTSVSSSGVYNNRLHQNKAYYWQDMELQNAGYTYEYFSPYILTDDAVDMSDGMINSDGVAYKAVIVMQDELPLESAKALLEGAKNGLPIVFVNNVEEDVNNDSVLKINTVAGSTTGSNDGNDEALAEVVAEIKACENVRTIESTADAYETLMELGVTPRVEYEEPNAKILTNMRKAEDATYLYVYNYMYEDTDDFVGNVAVEGTYETYELDTWSGNVTKVSDAVSADGRTTISLELAPGDVAVYVLDPNGESAGQEAAEAETEAVVEETAADEEATEAVIEETTVTETESAETEVATEETAAAETEAATEETTAAETEAAGEEAAAAGESQDTVALTGWSLTVDSYTPGDKVERTETNEETGVTTTEVTYTTNHEDIEVGTLETLVPWKDIEALGEFVSGVGTYTTTFTLPDDWSSEGKKVMFEADSFNLGTAMITVNDQKAVVNMDACEVDLTDLVQAGENTISVRVTSSLCNVARSYEGIFWITEETPAADYGMTGNTVITISDAE</sequence>
<evidence type="ECO:0000256" key="1">
    <source>
        <dbReference type="SAM" id="MobiDB-lite"/>
    </source>
</evidence>
<dbReference type="Gene3D" id="2.60.120.260">
    <property type="entry name" value="Galactose-binding domain-like"/>
    <property type="match status" value="1"/>
</dbReference>
<dbReference type="Proteomes" id="UP000886886">
    <property type="component" value="Unassembled WGS sequence"/>
</dbReference>
<dbReference type="InterPro" id="IPR053161">
    <property type="entry name" value="Ulvan_degrading_GH"/>
</dbReference>
<dbReference type="PANTHER" id="PTHR36848:SF2">
    <property type="entry name" value="SECRETED PROTEIN"/>
    <property type="match status" value="1"/>
</dbReference>
<feature type="region of interest" description="Disordered" evidence="1">
    <location>
        <begin position="652"/>
        <end position="702"/>
    </location>
</feature>
<protein>
    <submittedName>
        <fullName evidence="2">Uncharacterized protein</fullName>
    </submittedName>
</protein>